<keyword evidence="3" id="KW-0255">Endonuclease</keyword>
<dbReference type="InterPro" id="IPR005135">
    <property type="entry name" value="Endo/exonuclease/phosphatase"/>
</dbReference>
<dbReference type="AlphaFoldDB" id="A0A4R6RE45"/>
<dbReference type="InterPro" id="IPR036691">
    <property type="entry name" value="Endo/exonu/phosph_ase_sf"/>
</dbReference>
<comment type="caution">
    <text evidence="3">The sequence shown here is derived from an EMBL/GenBank/DDBJ whole genome shotgun (WGS) entry which is preliminary data.</text>
</comment>
<dbReference type="Gene3D" id="3.60.10.10">
    <property type="entry name" value="Endonuclease/exonuclease/phosphatase"/>
    <property type="match status" value="1"/>
</dbReference>
<feature type="domain" description="Endonuclease/exonuclease/phosphatase" evidence="2">
    <location>
        <begin position="104"/>
        <end position="407"/>
    </location>
</feature>
<protein>
    <submittedName>
        <fullName evidence="3">Endonuclease/exonuclease/phosphatase family protein</fullName>
    </submittedName>
</protein>
<dbReference type="SUPFAM" id="SSF56219">
    <property type="entry name" value="DNase I-like"/>
    <property type="match status" value="1"/>
</dbReference>
<keyword evidence="1" id="KW-0732">Signal</keyword>
<dbReference type="GO" id="GO:0004527">
    <property type="term" value="F:exonuclease activity"/>
    <property type="evidence" value="ECO:0007669"/>
    <property type="project" value="UniProtKB-KW"/>
</dbReference>
<dbReference type="RefSeq" id="WP_165644295.1">
    <property type="nucleotide sequence ID" value="NZ_SNXY01000008.1"/>
</dbReference>
<organism evidence="3 4">
    <name type="scientific">Oharaeibacter diazotrophicus</name>
    <dbReference type="NCBI Taxonomy" id="1920512"/>
    <lineage>
        <taxon>Bacteria</taxon>
        <taxon>Pseudomonadati</taxon>
        <taxon>Pseudomonadota</taxon>
        <taxon>Alphaproteobacteria</taxon>
        <taxon>Hyphomicrobiales</taxon>
        <taxon>Pleomorphomonadaceae</taxon>
        <taxon>Oharaeibacter</taxon>
    </lineage>
</organism>
<keyword evidence="3" id="KW-0269">Exonuclease</keyword>
<evidence type="ECO:0000313" key="4">
    <source>
        <dbReference type="Proteomes" id="UP000294547"/>
    </source>
</evidence>
<feature type="chain" id="PRO_5020423059" evidence="1">
    <location>
        <begin position="21"/>
        <end position="416"/>
    </location>
</feature>
<sequence length="416" mass="44104">MLRAVIAPLVVVATSGVASAFDLKVATWNLGWHVSKAEAADWIARCDAPFEEGPDGIWRPASTGTPGWALKWGRDARIEWAISARPPCDVYKDGSFDTVAVTTAAYDKRAVQIASIIKDGIDPDVIAFQEVSGAGAIREVLPGDDGDWNVCSFSGYKVQRLGFAWRKSLGDAVETCEPDDALSLPEVPDKDRVRPGLSLGLKVDGKLVRFLSVHLKSSCVSPLGAEGPDGRGALAGQDPACQVLQQQVAPLEAWIERKAAGAAAIVVLGDFNRNLPHEIAAGDQVRSDGSDPASPHPSGVKVASRIGEVDDGEPAAADLTLLEAHCPVTPDAEAACARLKTAKSRDDEAILRRWENLGCRNPIGLDHILVGSGVLSDGANKVPLGKRGRSLPADQNHLDPLLAVSDHCPLRAVVRF</sequence>
<dbReference type="GO" id="GO:0004519">
    <property type="term" value="F:endonuclease activity"/>
    <property type="evidence" value="ECO:0007669"/>
    <property type="project" value="UniProtKB-KW"/>
</dbReference>
<reference evidence="3 4" key="1">
    <citation type="submission" date="2019-03" db="EMBL/GenBank/DDBJ databases">
        <title>Genomic Encyclopedia of Type Strains, Phase IV (KMG-IV): sequencing the most valuable type-strain genomes for metagenomic binning, comparative biology and taxonomic classification.</title>
        <authorList>
            <person name="Goeker M."/>
        </authorList>
    </citation>
    <scope>NUCLEOTIDE SEQUENCE [LARGE SCALE GENOMIC DNA]</scope>
    <source>
        <strain evidence="3 4">DSM 102969</strain>
    </source>
</reference>
<dbReference type="EMBL" id="SNXY01000008">
    <property type="protein sequence ID" value="TDP83946.1"/>
    <property type="molecule type" value="Genomic_DNA"/>
</dbReference>
<accession>A0A4R6RE45</accession>
<keyword evidence="3" id="KW-0378">Hydrolase</keyword>
<feature type="signal peptide" evidence="1">
    <location>
        <begin position="1"/>
        <end position="20"/>
    </location>
</feature>
<name>A0A4R6RE45_9HYPH</name>
<evidence type="ECO:0000259" key="2">
    <source>
        <dbReference type="Pfam" id="PF03372"/>
    </source>
</evidence>
<evidence type="ECO:0000313" key="3">
    <source>
        <dbReference type="EMBL" id="TDP83946.1"/>
    </source>
</evidence>
<keyword evidence="3" id="KW-0540">Nuclease</keyword>
<gene>
    <name evidence="3" type="ORF">EDD54_2547</name>
</gene>
<keyword evidence="4" id="KW-1185">Reference proteome</keyword>
<dbReference type="Pfam" id="PF03372">
    <property type="entry name" value="Exo_endo_phos"/>
    <property type="match status" value="1"/>
</dbReference>
<dbReference type="Proteomes" id="UP000294547">
    <property type="component" value="Unassembled WGS sequence"/>
</dbReference>
<evidence type="ECO:0000256" key="1">
    <source>
        <dbReference type="SAM" id="SignalP"/>
    </source>
</evidence>
<proteinExistence type="predicted"/>